<dbReference type="Gene3D" id="3.70.10.10">
    <property type="match status" value="1"/>
</dbReference>
<evidence type="ECO:0000313" key="6">
    <source>
        <dbReference type="RefSeq" id="XP_026278408.1"/>
    </source>
</evidence>
<dbReference type="PANTHER" id="PTHR12900">
    <property type="entry name" value="MITOTIC AND DNA DAMAGE CHECKPOINT PROTEIN HUS1"/>
    <property type="match status" value="1"/>
</dbReference>
<comment type="subcellular location">
    <subcellularLocation>
        <location evidence="1">Nucleus</location>
    </subcellularLocation>
</comment>
<dbReference type="GO" id="GO:0006289">
    <property type="term" value="P:nucleotide-excision repair"/>
    <property type="evidence" value="ECO:0007669"/>
    <property type="project" value="TreeGrafter"/>
</dbReference>
<protein>
    <recommendedName>
        <fullName evidence="4">Checkpoint protein</fullName>
    </recommendedName>
</protein>
<dbReference type="KEGG" id="foc:113206512"/>
<comment type="similarity">
    <text evidence="2 4">Belongs to the HUS1 family.</text>
</comment>
<dbReference type="GO" id="GO:0044778">
    <property type="term" value="P:meiotic DNA integrity checkpoint signaling"/>
    <property type="evidence" value="ECO:0007669"/>
    <property type="project" value="TreeGrafter"/>
</dbReference>
<reference evidence="6" key="1">
    <citation type="submission" date="2025-08" db="UniProtKB">
        <authorList>
            <consortium name="RefSeq"/>
        </authorList>
    </citation>
    <scope>IDENTIFICATION</scope>
    <source>
        <tissue evidence="6">Whole organism</tissue>
    </source>
</reference>
<dbReference type="GO" id="GO:0000723">
    <property type="term" value="P:telomere maintenance"/>
    <property type="evidence" value="ECO:0007669"/>
    <property type="project" value="TreeGrafter"/>
</dbReference>
<dbReference type="OrthoDB" id="10063861at2759"/>
<sequence length="288" mass="32843">MKFRGKMTELTCMKQFSSVVQTLKGLSRLCVLRLCADRFHFIISPENMGQRGAMVWCTLDQTHFFSEYNMKGVTEEDNEIYLELAPDMLMKALNSLKFSQVAKSVKIKLTNKMHPCLTFEVELPSNAMHSRICVHDVPVNTIPRRDWPDYRPPDLPRFDVGIEVPSLKTLRGVVDRMKALQPHVVMAANKLGSMSLKVSTDTASIAMHFRDLRIVDPGLGRQILNSEGDNEEDMYSVRLDAKRLSSVLTSELLHPRRVICHILDDQMLHMVLEHEDVLMHYCVTAVSA</sequence>
<keyword evidence="5" id="KW-1185">Reference proteome</keyword>
<dbReference type="RefSeq" id="XP_026278408.1">
    <property type="nucleotide sequence ID" value="XM_026422623.2"/>
</dbReference>
<dbReference type="Pfam" id="PF04005">
    <property type="entry name" value="Hus1"/>
    <property type="match status" value="1"/>
</dbReference>
<dbReference type="GeneID" id="113206512"/>
<dbReference type="CTD" id="40598"/>
<dbReference type="GO" id="GO:0031573">
    <property type="term" value="P:mitotic intra-S DNA damage checkpoint signaling"/>
    <property type="evidence" value="ECO:0007669"/>
    <property type="project" value="TreeGrafter"/>
</dbReference>
<evidence type="ECO:0000256" key="1">
    <source>
        <dbReference type="ARBA" id="ARBA00004123"/>
    </source>
</evidence>
<dbReference type="PIRSF" id="PIRSF011312">
    <property type="entry name" value="Cell_cycle_HUS1"/>
    <property type="match status" value="1"/>
</dbReference>
<evidence type="ECO:0000256" key="3">
    <source>
        <dbReference type="ARBA" id="ARBA00023242"/>
    </source>
</evidence>
<dbReference type="GO" id="GO:0035861">
    <property type="term" value="C:site of double-strand break"/>
    <property type="evidence" value="ECO:0007669"/>
    <property type="project" value="TreeGrafter"/>
</dbReference>
<proteinExistence type="inferred from homology"/>
<evidence type="ECO:0000256" key="2">
    <source>
        <dbReference type="ARBA" id="ARBA00005563"/>
    </source>
</evidence>
<dbReference type="PANTHER" id="PTHR12900:SF0">
    <property type="entry name" value="CHECKPOINT PROTEIN"/>
    <property type="match status" value="1"/>
</dbReference>
<evidence type="ECO:0000256" key="4">
    <source>
        <dbReference type="PIRNR" id="PIRNR011312"/>
    </source>
</evidence>
<dbReference type="AlphaFoldDB" id="A0A6J1SCI6"/>
<dbReference type="GO" id="GO:0033314">
    <property type="term" value="P:mitotic DNA replication checkpoint signaling"/>
    <property type="evidence" value="ECO:0007669"/>
    <property type="project" value="TreeGrafter"/>
</dbReference>
<keyword evidence="3" id="KW-0539">Nucleus</keyword>
<name>A0A6J1SCI6_FRAOC</name>
<dbReference type="InterPro" id="IPR016580">
    <property type="entry name" value="HUS1"/>
</dbReference>
<dbReference type="GO" id="GO:0000724">
    <property type="term" value="P:double-strand break repair via homologous recombination"/>
    <property type="evidence" value="ECO:0007669"/>
    <property type="project" value="TreeGrafter"/>
</dbReference>
<gene>
    <name evidence="6" type="primary">LOC113206512</name>
</gene>
<evidence type="ECO:0000313" key="5">
    <source>
        <dbReference type="Proteomes" id="UP000504606"/>
    </source>
</evidence>
<dbReference type="GO" id="GO:0030896">
    <property type="term" value="C:checkpoint clamp complex"/>
    <property type="evidence" value="ECO:0007669"/>
    <property type="project" value="InterPro"/>
</dbReference>
<dbReference type="Proteomes" id="UP000504606">
    <property type="component" value="Unplaced"/>
</dbReference>
<accession>A0A6J1SCI6</accession>
<dbReference type="GO" id="GO:0005730">
    <property type="term" value="C:nucleolus"/>
    <property type="evidence" value="ECO:0007669"/>
    <property type="project" value="InterPro"/>
</dbReference>
<dbReference type="InterPro" id="IPR007150">
    <property type="entry name" value="HUS1/Mec3"/>
</dbReference>
<organism evidence="5 6">
    <name type="scientific">Frankliniella occidentalis</name>
    <name type="common">Western flower thrips</name>
    <name type="synonym">Euthrips occidentalis</name>
    <dbReference type="NCBI Taxonomy" id="133901"/>
    <lineage>
        <taxon>Eukaryota</taxon>
        <taxon>Metazoa</taxon>
        <taxon>Ecdysozoa</taxon>
        <taxon>Arthropoda</taxon>
        <taxon>Hexapoda</taxon>
        <taxon>Insecta</taxon>
        <taxon>Pterygota</taxon>
        <taxon>Neoptera</taxon>
        <taxon>Paraneoptera</taxon>
        <taxon>Thysanoptera</taxon>
        <taxon>Terebrantia</taxon>
        <taxon>Thripoidea</taxon>
        <taxon>Thripidae</taxon>
        <taxon>Frankliniella</taxon>
    </lineage>
</organism>